<evidence type="ECO:0000313" key="11">
    <source>
        <dbReference type="Proteomes" id="UP000479132"/>
    </source>
</evidence>
<evidence type="ECO:0000313" key="10">
    <source>
        <dbReference type="EMBL" id="NGP86990.1"/>
    </source>
</evidence>
<reference evidence="10 11" key="1">
    <citation type="submission" date="2020-02" db="EMBL/GenBank/DDBJ databases">
        <title>Aliifodinibius halophilus 2W32, complete genome.</title>
        <authorList>
            <person name="Li Y."/>
            <person name="Wu S."/>
        </authorList>
    </citation>
    <scope>NUCLEOTIDE SEQUENCE [LARGE SCALE GENOMIC DNA]</scope>
    <source>
        <strain evidence="10 11">2W32</strain>
    </source>
</reference>
<dbReference type="Pfam" id="PF02687">
    <property type="entry name" value="FtsX"/>
    <property type="match status" value="1"/>
</dbReference>
<accession>A0A6M1TE80</accession>
<evidence type="ECO:0000259" key="8">
    <source>
        <dbReference type="Pfam" id="PF02687"/>
    </source>
</evidence>
<protein>
    <submittedName>
        <fullName evidence="10">ABC transporter permease</fullName>
    </submittedName>
</protein>
<evidence type="ECO:0000256" key="1">
    <source>
        <dbReference type="ARBA" id="ARBA00004651"/>
    </source>
</evidence>
<comment type="caution">
    <text evidence="10">The sequence shown here is derived from an EMBL/GenBank/DDBJ whole genome shotgun (WGS) entry which is preliminary data.</text>
</comment>
<dbReference type="GO" id="GO:0098797">
    <property type="term" value="C:plasma membrane protein complex"/>
    <property type="evidence" value="ECO:0007669"/>
    <property type="project" value="TreeGrafter"/>
</dbReference>
<dbReference type="InterPro" id="IPR051447">
    <property type="entry name" value="Lipoprotein-release_system"/>
</dbReference>
<evidence type="ECO:0000256" key="2">
    <source>
        <dbReference type="ARBA" id="ARBA00005236"/>
    </source>
</evidence>
<keyword evidence="6 7" id="KW-0472">Membrane</keyword>
<dbReference type="InterPro" id="IPR025857">
    <property type="entry name" value="MacB_PCD"/>
</dbReference>
<feature type="domain" description="ABC3 transporter permease C-terminal" evidence="8">
    <location>
        <begin position="275"/>
        <end position="400"/>
    </location>
</feature>
<feature type="transmembrane region" description="Helical" evidence="7">
    <location>
        <begin position="268"/>
        <end position="287"/>
    </location>
</feature>
<feature type="transmembrane region" description="Helical" evidence="7">
    <location>
        <begin position="366"/>
        <end position="391"/>
    </location>
</feature>
<keyword evidence="5 7" id="KW-1133">Transmembrane helix</keyword>
<dbReference type="RefSeq" id="WP_165265311.1">
    <property type="nucleotide sequence ID" value="NZ_JAALLS010000001.1"/>
</dbReference>
<evidence type="ECO:0000256" key="3">
    <source>
        <dbReference type="ARBA" id="ARBA00022475"/>
    </source>
</evidence>
<organism evidence="10 11">
    <name type="scientific">Fodinibius halophilus</name>
    <dbReference type="NCBI Taxonomy" id="1736908"/>
    <lineage>
        <taxon>Bacteria</taxon>
        <taxon>Pseudomonadati</taxon>
        <taxon>Balneolota</taxon>
        <taxon>Balneolia</taxon>
        <taxon>Balneolales</taxon>
        <taxon>Balneolaceae</taxon>
        <taxon>Fodinibius</taxon>
    </lineage>
</organism>
<dbReference type="Pfam" id="PF12704">
    <property type="entry name" value="MacB_PCD"/>
    <property type="match status" value="1"/>
</dbReference>
<dbReference type="PANTHER" id="PTHR30489">
    <property type="entry name" value="LIPOPROTEIN-RELEASING SYSTEM TRANSMEMBRANE PROTEIN LOLE"/>
    <property type="match status" value="1"/>
</dbReference>
<evidence type="ECO:0000256" key="7">
    <source>
        <dbReference type="SAM" id="Phobius"/>
    </source>
</evidence>
<evidence type="ECO:0000256" key="6">
    <source>
        <dbReference type="ARBA" id="ARBA00023136"/>
    </source>
</evidence>
<feature type="transmembrane region" description="Helical" evidence="7">
    <location>
        <begin position="325"/>
        <end position="346"/>
    </location>
</feature>
<dbReference type="Proteomes" id="UP000479132">
    <property type="component" value="Unassembled WGS sequence"/>
</dbReference>
<dbReference type="GO" id="GO:0044874">
    <property type="term" value="P:lipoprotein localization to outer membrane"/>
    <property type="evidence" value="ECO:0007669"/>
    <property type="project" value="TreeGrafter"/>
</dbReference>
<dbReference type="PANTHER" id="PTHR30489:SF0">
    <property type="entry name" value="LIPOPROTEIN-RELEASING SYSTEM TRANSMEMBRANE PROTEIN LOLE"/>
    <property type="match status" value="1"/>
</dbReference>
<dbReference type="AlphaFoldDB" id="A0A6M1TE80"/>
<keyword evidence="3" id="KW-1003">Cell membrane</keyword>
<proteinExistence type="inferred from homology"/>
<comment type="subcellular location">
    <subcellularLocation>
        <location evidence="1">Cell membrane</location>
        <topology evidence="1">Multi-pass membrane protein</topology>
    </subcellularLocation>
</comment>
<evidence type="ECO:0000259" key="9">
    <source>
        <dbReference type="Pfam" id="PF12704"/>
    </source>
</evidence>
<name>A0A6M1TE80_9BACT</name>
<feature type="transmembrane region" description="Helical" evidence="7">
    <location>
        <begin position="20"/>
        <end position="40"/>
    </location>
</feature>
<dbReference type="InterPro" id="IPR003838">
    <property type="entry name" value="ABC3_permease_C"/>
</dbReference>
<comment type="similarity">
    <text evidence="2">Belongs to the ABC-4 integral membrane protein family. LolC/E subfamily.</text>
</comment>
<sequence>MFKFFRLAVKNVFRNKWRTAFTISTVSIGFVAIIVAAGYMDYVFEGLRESFIRGGTGHIQVFNNRYMDNEEEYLLEYGITDYQPLVKRINDHSNVRFVMKRIAFQGLISNGEQTKVFLGKGIEPRKESRLSTFFVRMEEGYFPGIFKEQEGEMQGAIGQGLAESLNAKVGDYLTLLSTTPDGIQNAIDIKLTGVFTTGIPEYDNRQVMVNISTAQLLLHTDKISNLVVVLEETTQTDQSIGSLQQQNAGFSFVPWYDLTPYYKSVVALYKRGFGVLGVIMVFVVLLASSNTMTMSVFERTKEIGTNLSIGTPRYRIWLNHIYEGFLIGLLASLIGTLLSYMVIYLVNGLDITMPPPPGRTMAYPLSITAVHSTIAIVSFITVAVCMLASVWPAYRASNLSIVDALGYR</sequence>
<keyword evidence="4 7" id="KW-0812">Transmembrane</keyword>
<gene>
    <name evidence="10" type="ORF">G3569_01385</name>
</gene>
<evidence type="ECO:0000256" key="5">
    <source>
        <dbReference type="ARBA" id="ARBA00022989"/>
    </source>
</evidence>
<keyword evidence="11" id="KW-1185">Reference proteome</keyword>
<feature type="domain" description="MacB-like periplasmic core" evidence="9">
    <location>
        <begin position="19"/>
        <end position="244"/>
    </location>
</feature>
<dbReference type="EMBL" id="JAALLS010000001">
    <property type="protein sequence ID" value="NGP86990.1"/>
    <property type="molecule type" value="Genomic_DNA"/>
</dbReference>
<evidence type="ECO:0000256" key="4">
    <source>
        <dbReference type="ARBA" id="ARBA00022692"/>
    </source>
</evidence>